<comment type="caution">
    <text evidence="1">The sequence shown here is derived from an EMBL/GenBank/DDBJ whole genome shotgun (WGS) entry which is preliminary data.</text>
</comment>
<keyword evidence="2" id="KW-1185">Reference proteome</keyword>
<protein>
    <submittedName>
        <fullName evidence="1">Uncharacterized protein</fullName>
    </submittedName>
</protein>
<name>A0A5N6M8Z9_9ASTR</name>
<reference evidence="1 2" key="1">
    <citation type="submission" date="2019-05" db="EMBL/GenBank/DDBJ databases">
        <title>Mikania micrantha, genome provides insights into the molecular mechanism of rapid growth.</title>
        <authorList>
            <person name="Liu B."/>
        </authorList>
    </citation>
    <scope>NUCLEOTIDE SEQUENCE [LARGE SCALE GENOMIC DNA]</scope>
    <source>
        <strain evidence="1">NLD-2019</strain>
        <tissue evidence="1">Leaf</tissue>
    </source>
</reference>
<dbReference type="Proteomes" id="UP000326396">
    <property type="component" value="Linkage Group LG6"/>
</dbReference>
<sequence>MWLDSIFLSIESFPSFLDVPMAFNHQAMASMVIPEGLEAGFSELLLENKCRSKSSSRTAEEFGSLDSRFASRTAELFTKGPSRTAMGPFSCFSISMIRFRSYSIPNAYPKHLMHV</sequence>
<accession>A0A5N6M8Z9</accession>
<dbReference type="AlphaFoldDB" id="A0A5N6M8Z9"/>
<evidence type="ECO:0000313" key="2">
    <source>
        <dbReference type="Proteomes" id="UP000326396"/>
    </source>
</evidence>
<dbReference type="EMBL" id="SZYD01000016">
    <property type="protein sequence ID" value="KAD3336671.1"/>
    <property type="molecule type" value="Genomic_DNA"/>
</dbReference>
<evidence type="ECO:0000313" key="1">
    <source>
        <dbReference type="EMBL" id="KAD3336671.1"/>
    </source>
</evidence>
<proteinExistence type="predicted"/>
<organism evidence="1 2">
    <name type="scientific">Mikania micrantha</name>
    <name type="common">bitter vine</name>
    <dbReference type="NCBI Taxonomy" id="192012"/>
    <lineage>
        <taxon>Eukaryota</taxon>
        <taxon>Viridiplantae</taxon>
        <taxon>Streptophyta</taxon>
        <taxon>Embryophyta</taxon>
        <taxon>Tracheophyta</taxon>
        <taxon>Spermatophyta</taxon>
        <taxon>Magnoliopsida</taxon>
        <taxon>eudicotyledons</taxon>
        <taxon>Gunneridae</taxon>
        <taxon>Pentapetalae</taxon>
        <taxon>asterids</taxon>
        <taxon>campanulids</taxon>
        <taxon>Asterales</taxon>
        <taxon>Asteraceae</taxon>
        <taxon>Asteroideae</taxon>
        <taxon>Heliantheae alliance</taxon>
        <taxon>Eupatorieae</taxon>
        <taxon>Mikania</taxon>
    </lineage>
</organism>
<gene>
    <name evidence="1" type="ORF">E3N88_32190</name>
</gene>